<organism evidence="2 3">
    <name type="scientific">Apiotrichum porosum</name>
    <dbReference type="NCBI Taxonomy" id="105984"/>
    <lineage>
        <taxon>Eukaryota</taxon>
        <taxon>Fungi</taxon>
        <taxon>Dikarya</taxon>
        <taxon>Basidiomycota</taxon>
        <taxon>Agaricomycotina</taxon>
        <taxon>Tremellomycetes</taxon>
        <taxon>Trichosporonales</taxon>
        <taxon>Trichosporonaceae</taxon>
        <taxon>Apiotrichum</taxon>
    </lineage>
</organism>
<feature type="region of interest" description="Disordered" evidence="1">
    <location>
        <begin position="63"/>
        <end position="121"/>
    </location>
</feature>
<sequence>MGSAPSNTLEAMPPGCLLFAALKLPDEVGMSSFKAGEAEFGHDGIAASDGGRALDLGRIRGRIGGPLGRVGSRAGALDGVGSTGQDEAKGSTGRCQERRSWRGQERRRGDEPRPSARGERG</sequence>
<dbReference type="RefSeq" id="XP_028474909.1">
    <property type="nucleotide sequence ID" value="XM_028624741.1"/>
</dbReference>
<comment type="caution">
    <text evidence="2">The sequence shown here is derived from an EMBL/GenBank/DDBJ whole genome shotgun (WGS) entry which is preliminary data.</text>
</comment>
<accession>A0A427XLQ9</accession>
<keyword evidence="3" id="KW-1185">Reference proteome</keyword>
<dbReference type="GeneID" id="39594003"/>
<feature type="compositionally biased region" description="Basic and acidic residues" evidence="1">
    <location>
        <begin position="95"/>
        <end position="121"/>
    </location>
</feature>
<evidence type="ECO:0000313" key="2">
    <source>
        <dbReference type="EMBL" id="RSH79800.1"/>
    </source>
</evidence>
<evidence type="ECO:0000256" key="1">
    <source>
        <dbReference type="SAM" id="MobiDB-lite"/>
    </source>
</evidence>
<proteinExistence type="predicted"/>
<dbReference type="Proteomes" id="UP000279236">
    <property type="component" value="Unassembled WGS sequence"/>
</dbReference>
<name>A0A427XLQ9_9TREE</name>
<dbReference type="AlphaFoldDB" id="A0A427XLQ9"/>
<evidence type="ECO:0000313" key="3">
    <source>
        <dbReference type="Proteomes" id="UP000279236"/>
    </source>
</evidence>
<dbReference type="EMBL" id="RSCE01000009">
    <property type="protein sequence ID" value="RSH79800.1"/>
    <property type="molecule type" value="Genomic_DNA"/>
</dbReference>
<gene>
    <name evidence="2" type="ORF">EHS24_009460</name>
</gene>
<reference evidence="2 3" key="1">
    <citation type="submission" date="2018-11" db="EMBL/GenBank/DDBJ databases">
        <title>Genome sequence of Apiotrichum porosum DSM 27194.</title>
        <authorList>
            <person name="Aliyu H."/>
            <person name="Gorte O."/>
            <person name="Ochsenreither K."/>
        </authorList>
    </citation>
    <scope>NUCLEOTIDE SEQUENCE [LARGE SCALE GENOMIC DNA]</scope>
    <source>
        <strain evidence="2 3">DSM 27194</strain>
    </source>
</reference>
<protein>
    <submittedName>
        <fullName evidence="2">Uncharacterized protein</fullName>
    </submittedName>
</protein>